<accession>A0A0N0XYP9</accession>
<dbReference type="RefSeq" id="WP_053923640.1">
    <property type="nucleotide sequence ID" value="NZ_LGKG01000101.1"/>
</dbReference>
<evidence type="ECO:0000313" key="3">
    <source>
        <dbReference type="Proteomes" id="UP000037982"/>
    </source>
</evidence>
<evidence type="ECO:0000256" key="1">
    <source>
        <dbReference type="SAM" id="MobiDB-lite"/>
    </source>
</evidence>
<organism evidence="2 3">
    <name type="scientific">Streptomyces chattanoogensis</name>
    <dbReference type="NCBI Taxonomy" id="66876"/>
    <lineage>
        <taxon>Bacteria</taxon>
        <taxon>Bacillati</taxon>
        <taxon>Actinomycetota</taxon>
        <taxon>Actinomycetes</taxon>
        <taxon>Kitasatosporales</taxon>
        <taxon>Streptomycetaceae</taxon>
        <taxon>Streptomyces</taxon>
    </lineage>
</organism>
<feature type="region of interest" description="Disordered" evidence="1">
    <location>
        <begin position="1"/>
        <end position="45"/>
    </location>
</feature>
<protein>
    <submittedName>
        <fullName evidence="2">Uncharacterized protein</fullName>
    </submittedName>
</protein>
<dbReference type="PATRIC" id="fig|66876.3.peg.2611"/>
<dbReference type="Proteomes" id="UP000037982">
    <property type="component" value="Unassembled WGS sequence"/>
</dbReference>
<dbReference type="EMBL" id="LGKG01000101">
    <property type="protein sequence ID" value="KPC64248.1"/>
    <property type="molecule type" value="Genomic_DNA"/>
</dbReference>
<proteinExistence type="predicted"/>
<gene>
    <name evidence="2" type="ORF">ADL29_11960</name>
</gene>
<evidence type="ECO:0000313" key="2">
    <source>
        <dbReference type="EMBL" id="KPC64248.1"/>
    </source>
</evidence>
<comment type="caution">
    <text evidence="2">The sequence shown here is derived from an EMBL/GenBank/DDBJ whole genome shotgun (WGS) entry which is preliminary data.</text>
</comment>
<name>A0A0N0XYP9_9ACTN</name>
<feature type="compositionally biased region" description="Basic and acidic residues" evidence="1">
    <location>
        <begin position="1"/>
        <end position="14"/>
    </location>
</feature>
<reference evidence="3" key="1">
    <citation type="submission" date="2015-07" db="EMBL/GenBank/DDBJ databases">
        <authorList>
            <person name="Ju K.-S."/>
            <person name="Doroghazi J.R."/>
            <person name="Metcalf W.W."/>
        </authorList>
    </citation>
    <scope>NUCLEOTIDE SEQUENCE [LARGE SCALE GENOMIC DNA]</scope>
    <source>
        <strain evidence="3">NRRL ISP-5002</strain>
    </source>
</reference>
<dbReference type="AlphaFoldDB" id="A0A0N0XYP9"/>
<keyword evidence="3" id="KW-1185">Reference proteome</keyword>
<sequence length="61" mass="6784">MKFDQNERDVERLTKPTTLEMPRQAPPIDRTGHTTPGMYGDNQGVDANGLLTGILSKFLPI</sequence>